<dbReference type="AlphaFoldDB" id="A0A453P1B0"/>
<reference evidence="3" key="2">
    <citation type="journal article" date="2017" name="Nat. Plants">
        <title>The Aegilops tauschii genome reveals multiple impacts of transposons.</title>
        <authorList>
            <person name="Zhao G."/>
            <person name="Zou C."/>
            <person name="Li K."/>
            <person name="Wang K."/>
            <person name="Li T."/>
            <person name="Gao L."/>
            <person name="Zhang X."/>
            <person name="Wang H."/>
            <person name="Yang Z."/>
            <person name="Liu X."/>
            <person name="Jiang W."/>
            <person name="Mao L."/>
            <person name="Kong X."/>
            <person name="Jiao Y."/>
            <person name="Jia J."/>
        </authorList>
    </citation>
    <scope>NUCLEOTIDE SEQUENCE [LARGE SCALE GENOMIC DNA]</scope>
    <source>
        <strain evidence="3">cv. AL8/78</strain>
    </source>
</reference>
<protein>
    <submittedName>
        <fullName evidence="2">Uncharacterized protein</fullName>
    </submittedName>
</protein>
<reference evidence="3" key="1">
    <citation type="journal article" date="2014" name="Science">
        <title>Ancient hybridizations among the ancestral genomes of bread wheat.</title>
        <authorList>
            <consortium name="International Wheat Genome Sequencing Consortium,"/>
            <person name="Marcussen T."/>
            <person name="Sandve S.R."/>
            <person name="Heier L."/>
            <person name="Spannagl M."/>
            <person name="Pfeifer M."/>
            <person name="Jakobsen K.S."/>
            <person name="Wulff B.B."/>
            <person name="Steuernagel B."/>
            <person name="Mayer K.F."/>
            <person name="Olsen O.A."/>
        </authorList>
    </citation>
    <scope>NUCLEOTIDE SEQUENCE [LARGE SCALE GENOMIC DNA]</scope>
    <source>
        <strain evidence="3">cv. AL8/78</strain>
    </source>
</reference>
<dbReference type="Proteomes" id="UP000015105">
    <property type="component" value="Chromosome 6D"/>
</dbReference>
<evidence type="ECO:0000256" key="1">
    <source>
        <dbReference type="SAM" id="MobiDB-lite"/>
    </source>
</evidence>
<reference evidence="2" key="3">
    <citation type="journal article" date="2017" name="Nature">
        <title>Genome sequence of the progenitor of the wheat D genome Aegilops tauschii.</title>
        <authorList>
            <person name="Luo M.C."/>
            <person name="Gu Y.Q."/>
            <person name="Puiu D."/>
            <person name="Wang H."/>
            <person name="Twardziok S.O."/>
            <person name="Deal K.R."/>
            <person name="Huo N."/>
            <person name="Zhu T."/>
            <person name="Wang L."/>
            <person name="Wang Y."/>
            <person name="McGuire P.E."/>
            <person name="Liu S."/>
            <person name="Long H."/>
            <person name="Ramasamy R.K."/>
            <person name="Rodriguez J.C."/>
            <person name="Van S.L."/>
            <person name="Yuan L."/>
            <person name="Wang Z."/>
            <person name="Xia Z."/>
            <person name="Xiao L."/>
            <person name="Anderson O.D."/>
            <person name="Ouyang S."/>
            <person name="Liang Y."/>
            <person name="Zimin A.V."/>
            <person name="Pertea G."/>
            <person name="Qi P."/>
            <person name="Bennetzen J.L."/>
            <person name="Dai X."/>
            <person name="Dawson M.W."/>
            <person name="Muller H.G."/>
            <person name="Kugler K."/>
            <person name="Rivarola-Duarte L."/>
            <person name="Spannagl M."/>
            <person name="Mayer K.F.X."/>
            <person name="Lu F.H."/>
            <person name="Bevan M.W."/>
            <person name="Leroy P."/>
            <person name="Li P."/>
            <person name="You F.M."/>
            <person name="Sun Q."/>
            <person name="Liu Z."/>
            <person name="Lyons E."/>
            <person name="Wicker T."/>
            <person name="Salzberg S.L."/>
            <person name="Devos K.M."/>
            <person name="Dvorak J."/>
        </authorList>
    </citation>
    <scope>NUCLEOTIDE SEQUENCE [LARGE SCALE GENOMIC DNA]</scope>
    <source>
        <strain evidence="2">cv. AL8/78</strain>
    </source>
</reference>
<dbReference type="Gramene" id="AET6Gv20564500.26">
    <property type="protein sequence ID" value="AET6Gv20564500.26"/>
    <property type="gene ID" value="AET6Gv20564500"/>
</dbReference>
<proteinExistence type="predicted"/>
<evidence type="ECO:0000313" key="2">
    <source>
        <dbReference type="EnsemblPlants" id="AET6Gv20564500.26"/>
    </source>
</evidence>
<dbReference type="EnsemblPlants" id="AET6Gv20564500.26">
    <property type="protein sequence ID" value="AET6Gv20564500.26"/>
    <property type="gene ID" value="AET6Gv20564500"/>
</dbReference>
<organism evidence="2 3">
    <name type="scientific">Aegilops tauschii subsp. strangulata</name>
    <name type="common">Goatgrass</name>
    <dbReference type="NCBI Taxonomy" id="200361"/>
    <lineage>
        <taxon>Eukaryota</taxon>
        <taxon>Viridiplantae</taxon>
        <taxon>Streptophyta</taxon>
        <taxon>Embryophyta</taxon>
        <taxon>Tracheophyta</taxon>
        <taxon>Spermatophyta</taxon>
        <taxon>Magnoliopsida</taxon>
        <taxon>Liliopsida</taxon>
        <taxon>Poales</taxon>
        <taxon>Poaceae</taxon>
        <taxon>BOP clade</taxon>
        <taxon>Pooideae</taxon>
        <taxon>Triticodae</taxon>
        <taxon>Triticeae</taxon>
        <taxon>Triticinae</taxon>
        <taxon>Aegilops</taxon>
    </lineage>
</organism>
<evidence type="ECO:0000313" key="3">
    <source>
        <dbReference type="Proteomes" id="UP000015105"/>
    </source>
</evidence>
<name>A0A453P1B0_AEGTS</name>
<accession>A0A453P1B0</accession>
<reference evidence="2" key="5">
    <citation type="journal article" date="2021" name="G3 (Bethesda)">
        <title>Aegilops tauschii genome assembly Aet v5.0 features greater sequence contiguity and improved annotation.</title>
        <authorList>
            <person name="Wang L."/>
            <person name="Zhu T."/>
            <person name="Rodriguez J.C."/>
            <person name="Deal K.R."/>
            <person name="Dubcovsky J."/>
            <person name="McGuire P.E."/>
            <person name="Lux T."/>
            <person name="Spannagl M."/>
            <person name="Mayer K.F.X."/>
            <person name="Baldrich P."/>
            <person name="Meyers B.C."/>
            <person name="Huo N."/>
            <person name="Gu Y.Q."/>
            <person name="Zhou H."/>
            <person name="Devos K.M."/>
            <person name="Bennetzen J.L."/>
            <person name="Unver T."/>
            <person name="Budak H."/>
            <person name="Gulick P.J."/>
            <person name="Galiba G."/>
            <person name="Kalapos B."/>
            <person name="Nelson D.R."/>
            <person name="Li P."/>
            <person name="You F.M."/>
            <person name="Luo M.C."/>
            <person name="Dvorak J."/>
        </authorList>
    </citation>
    <scope>NUCLEOTIDE SEQUENCE [LARGE SCALE GENOMIC DNA]</scope>
    <source>
        <strain evidence="2">cv. AL8/78</strain>
    </source>
</reference>
<feature type="compositionally biased region" description="Basic and acidic residues" evidence="1">
    <location>
        <begin position="52"/>
        <end position="71"/>
    </location>
</feature>
<keyword evidence="3" id="KW-1185">Reference proteome</keyword>
<sequence>VASNRIVSLRPAPFWVSTSLVRRIQIQLRFGFGLGRFGKGSVASARKNSATRRLEARGKESKREERGGEKIKGKRIRGRRLEPAAATARALQIRRKSSSLPRSPREKDASLRNPNLGFPAPQIQPPGP</sequence>
<feature type="region of interest" description="Disordered" evidence="1">
    <location>
        <begin position="38"/>
        <end position="128"/>
    </location>
</feature>
<reference evidence="2" key="4">
    <citation type="submission" date="2019-03" db="UniProtKB">
        <authorList>
            <consortium name="EnsemblPlants"/>
        </authorList>
    </citation>
    <scope>IDENTIFICATION</scope>
</reference>